<dbReference type="Proteomes" id="UP000599024">
    <property type="component" value="Unassembled WGS sequence"/>
</dbReference>
<proteinExistence type="predicted"/>
<evidence type="ECO:0000313" key="2">
    <source>
        <dbReference type="Proteomes" id="UP000599024"/>
    </source>
</evidence>
<name>A0A8J6N7K3_9BACT</name>
<gene>
    <name evidence="1" type="ORF">H8E79_09445</name>
</gene>
<dbReference type="EMBL" id="JACNLK010000096">
    <property type="protein sequence ID" value="MBC8209373.1"/>
    <property type="molecule type" value="Genomic_DNA"/>
</dbReference>
<comment type="caution">
    <text evidence="1">The sequence shown here is derived from an EMBL/GenBank/DDBJ whole genome shotgun (WGS) entry which is preliminary data.</text>
</comment>
<evidence type="ECO:0000313" key="1">
    <source>
        <dbReference type="EMBL" id="MBC8209373.1"/>
    </source>
</evidence>
<sequence length="92" mass="10714">MSLRTEWPCWEIMKCGQDKSCAAKENQHKLCWEIIQEVDKISFNICKDCLVYISKQDDCKFTKEELLSIMAQKGVDVLCDQKCPHLNKPMSL</sequence>
<accession>A0A8J6N7K3</accession>
<organism evidence="1 2">
    <name type="scientific">Candidatus Desulfatifera sulfidica</name>
    <dbReference type="NCBI Taxonomy" id="2841691"/>
    <lineage>
        <taxon>Bacteria</taxon>
        <taxon>Pseudomonadati</taxon>
        <taxon>Thermodesulfobacteriota</taxon>
        <taxon>Desulfobulbia</taxon>
        <taxon>Desulfobulbales</taxon>
        <taxon>Desulfobulbaceae</taxon>
        <taxon>Candidatus Desulfatifera</taxon>
    </lineage>
</organism>
<protein>
    <submittedName>
        <fullName evidence="1">Uncharacterized protein</fullName>
    </submittedName>
</protein>
<reference evidence="1 2" key="1">
    <citation type="submission" date="2020-08" db="EMBL/GenBank/DDBJ databases">
        <title>Bridging the membrane lipid divide: bacteria of the FCB group superphylum have the potential to synthesize archaeal ether lipids.</title>
        <authorList>
            <person name="Villanueva L."/>
            <person name="Von Meijenfeldt F.A.B."/>
            <person name="Westbye A.B."/>
            <person name="Yadav S."/>
            <person name="Hopmans E.C."/>
            <person name="Dutilh B.E."/>
            <person name="Sinninghe Damste J.S."/>
        </authorList>
    </citation>
    <scope>NUCLEOTIDE SEQUENCE [LARGE SCALE GENOMIC DNA]</scope>
    <source>
        <strain evidence="1">NIOZ-UU81</strain>
    </source>
</reference>
<dbReference type="AlphaFoldDB" id="A0A8J6N7K3"/>